<accession>A0A448XKY1</accession>
<feature type="compositionally biased region" description="Polar residues" evidence="1">
    <location>
        <begin position="40"/>
        <end position="50"/>
    </location>
</feature>
<reference evidence="2" key="1">
    <citation type="submission" date="2018-11" db="EMBL/GenBank/DDBJ databases">
        <authorList>
            <consortium name="Pathogen Informatics"/>
        </authorList>
    </citation>
    <scope>NUCLEOTIDE SEQUENCE</scope>
</reference>
<proteinExistence type="predicted"/>
<feature type="compositionally biased region" description="Basic and acidic residues" evidence="1">
    <location>
        <begin position="63"/>
        <end position="76"/>
    </location>
</feature>
<dbReference type="EMBL" id="CAAALY010260165">
    <property type="protein sequence ID" value="VEL39126.1"/>
    <property type="molecule type" value="Genomic_DNA"/>
</dbReference>
<name>A0A448XKY1_9PLAT</name>
<keyword evidence="3" id="KW-1185">Reference proteome</keyword>
<evidence type="ECO:0000313" key="3">
    <source>
        <dbReference type="Proteomes" id="UP000784294"/>
    </source>
</evidence>
<comment type="caution">
    <text evidence="2">The sequence shown here is derived from an EMBL/GenBank/DDBJ whole genome shotgun (WGS) entry which is preliminary data.</text>
</comment>
<sequence>MTPRSDDVGHPNGRHGIENTDVVYASVFGTRAERDRLREQQQQMTNTGPQADQVGPVGAAARQPRDSGQESADKRRTVTVQDGGE</sequence>
<gene>
    <name evidence="2" type="ORF">PXEA_LOCUS32566</name>
</gene>
<protein>
    <submittedName>
        <fullName evidence="2">Uncharacterized protein</fullName>
    </submittedName>
</protein>
<evidence type="ECO:0000256" key="1">
    <source>
        <dbReference type="SAM" id="MobiDB-lite"/>
    </source>
</evidence>
<organism evidence="2 3">
    <name type="scientific">Protopolystoma xenopodis</name>
    <dbReference type="NCBI Taxonomy" id="117903"/>
    <lineage>
        <taxon>Eukaryota</taxon>
        <taxon>Metazoa</taxon>
        <taxon>Spiralia</taxon>
        <taxon>Lophotrochozoa</taxon>
        <taxon>Platyhelminthes</taxon>
        <taxon>Monogenea</taxon>
        <taxon>Polyopisthocotylea</taxon>
        <taxon>Polystomatidea</taxon>
        <taxon>Polystomatidae</taxon>
        <taxon>Protopolystoma</taxon>
    </lineage>
</organism>
<evidence type="ECO:0000313" key="2">
    <source>
        <dbReference type="EMBL" id="VEL39126.1"/>
    </source>
</evidence>
<feature type="region of interest" description="Disordered" evidence="1">
    <location>
        <begin position="1"/>
        <end position="85"/>
    </location>
</feature>
<dbReference type="Proteomes" id="UP000784294">
    <property type="component" value="Unassembled WGS sequence"/>
</dbReference>
<dbReference type="AlphaFoldDB" id="A0A448XKY1"/>